<evidence type="ECO:0000313" key="2">
    <source>
        <dbReference type="EMBL" id="MPL96393.1"/>
    </source>
</evidence>
<dbReference type="AlphaFoldDB" id="A0A644W1M8"/>
<dbReference type="EMBL" id="VSSQ01000507">
    <property type="protein sequence ID" value="MPL96393.1"/>
    <property type="molecule type" value="Genomic_DNA"/>
</dbReference>
<feature type="transmembrane region" description="Helical" evidence="1">
    <location>
        <begin position="55"/>
        <end position="74"/>
    </location>
</feature>
<sequence>MQFAAADDHAVWPALHYMEVLVRIPLLRGTSHSVALGIGLRAGGHQITLLKKLCIFQIVLMVAGTMLQIAVLCYHGNRVKHIASHAALDTSANQATELSGHFLLNHKILYTLVDVCKTVDFFTGQVRSSCEHAAEFGTLRQREGCANGSCSMDNTRVISSDLLPA</sequence>
<keyword evidence="1" id="KW-0812">Transmembrane</keyword>
<protein>
    <submittedName>
        <fullName evidence="2">Uncharacterized protein</fullName>
    </submittedName>
</protein>
<reference evidence="2" key="1">
    <citation type="submission" date="2019-08" db="EMBL/GenBank/DDBJ databases">
        <authorList>
            <person name="Kucharzyk K."/>
            <person name="Murdoch R.W."/>
            <person name="Higgins S."/>
            <person name="Loffler F."/>
        </authorList>
    </citation>
    <scope>NUCLEOTIDE SEQUENCE</scope>
</reference>
<keyword evidence="1" id="KW-0472">Membrane</keyword>
<gene>
    <name evidence="2" type="ORF">SDC9_42571</name>
</gene>
<keyword evidence="1" id="KW-1133">Transmembrane helix</keyword>
<organism evidence="2">
    <name type="scientific">bioreactor metagenome</name>
    <dbReference type="NCBI Taxonomy" id="1076179"/>
    <lineage>
        <taxon>unclassified sequences</taxon>
        <taxon>metagenomes</taxon>
        <taxon>ecological metagenomes</taxon>
    </lineage>
</organism>
<proteinExistence type="predicted"/>
<accession>A0A644W1M8</accession>
<evidence type="ECO:0000256" key="1">
    <source>
        <dbReference type="SAM" id="Phobius"/>
    </source>
</evidence>
<name>A0A644W1M8_9ZZZZ</name>
<comment type="caution">
    <text evidence="2">The sequence shown here is derived from an EMBL/GenBank/DDBJ whole genome shotgun (WGS) entry which is preliminary data.</text>
</comment>